<keyword evidence="2" id="KW-1185">Reference proteome</keyword>
<reference evidence="1" key="2">
    <citation type="submission" date="2023-06" db="EMBL/GenBank/DDBJ databases">
        <authorList>
            <person name="Ma L."/>
            <person name="Liu K.-W."/>
            <person name="Li Z."/>
            <person name="Hsiao Y.-Y."/>
            <person name="Qi Y."/>
            <person name="Fu T."/>
            <person name="Tang G."/>
            <person name="Zhang D."/>
            <person name="Sun W.-H."/>
            <person name="Liu D.-K."/>
            <person name="Li Y."/>
            <person name="Chen G.-Z."/>
            <person name="Liu X.-D."/>
            <person name="Liao X.-Y."/>
            <person name="Jiang Y.-T."/>
            <person name="Yu X."/>
            <person name="Hao Y."/>
            <person name="Huang J."/>
            <person name="Zhao X.-W."/>
            <person name="Ke S."/>
            <person name="Chen Y.-Y."/>
            <person name="Wu W.-L."/>
            <person name="Hsu J.-L."/>
            <person name="Lin Y.-F."/>
            <person name="Huang M.-D."/>
            <person name="Li C.-Y."/>
            <person name="Huang L."/>
            <person name="Wang Z.-W."/>
            <person name="Zhao X."/>
            <person name="Zhong W.-Y."/>
            <person name="Peng D.-H."/>
            <person name="Ahmad S."/>
            <person name="Lan S."/>
            <person name="Zhang J.-S."/>
            <person name="Tsai W.-C."/>
            <person name="Van De Peer Y."/>
            <person name="Liu Z.-J."/>
        </authorList>
    </citation>
    <scope>NUCLEOTIDE SEQUENCE</scope>
    <source>
        <strain evidence="1">CP</strain>
        <tissue evidence="1">Leaves</tissue>
    </source>
</reference>
<organism evidence="1 2">
    <name type="scientific">Acorus calamus</name>
    <name type="common">Sweet flag</name>
    <dbReference type="NCBI Taxonomy" id="4465"/>
    <lineage>
        <taxon>Eukaryota</taxon>
        <taxon>Viridiplantae</taxon>
        <taxon>Streptophyta</taxon>
        <taxon>Embryophyta</taxon>
        <taxon>Tracheophyta</taxon>
        <taxon>Spermatophyta</taxon>
        <taxon>Magnoliopsida</taxon>
        <taxon>Liliopsida</taxon>
        <taxon>Acoraceae</taxon>
        <taxon>Acorus</taxon>
    </lineage>
</organism>
<dbReference type="Proteomes" id="UP001180020">
    <property type="component" value="Unassembled WGS sequence"/>
</dbReference>
<accession>A0AAV9DBB2</accession>
<evidence type="ECO:0000313" key="1">
    <source>
        <dbReference type="EMBL" id="KAK1298881.1"/>
    </source>
</evidence>
<gene>
    <name evidence="1" type="ORF">QJS10_CPB14g00816</name>
</gene>
<sequence>MFLNTNEMHKYRHKSLSHKYNHPNILINPFFFVFLGAGGADEEGTSVAVDGTPDCGGVINYSPDPRLAVAEVPQTLRGPRTYVWSGICGA</sequence>
<evidence type="ECO:0000313" key="2">
    <source>
        <dbReference type="Proteomes" id="UP001180020"/>
    </source>
</evidence>
<reference evidence="1" key="1">
    <citation type="journal article" date="2023" name="Nat. Commun.">
        <title>Diploid and tetraploid genomes of Acorus and the evolution of monocots.</title>
        <authorList>
            <person name="Ma L."/>
            <person name="Liu K.W."/>
            <person name="Li Z."/>
            <person name="Hsiao Y.Y."/>
            <person name="Qi Y."/>
            <person name="Fu T."/>
            <person name="Tang G.D."/>
            <person name="Zhang D."/>
            <person name="Sun W.H."/>
            <person name="Liu D.K."/>
            <person name="Li Y."/>
            <person name="Chen G.Z."/>
            <person name="Liu X.D."/>
            <person name="Liao X.Y."/>
            <person name="Jiang Y.T."/>
            <person name="Yu X."/>
            <person name="Hao Y."/>
            <person name="Huang J."/>
            <person name="Zhao X.W."/>
            <person name="Ke S."/>
            <person name="Chen Y.Y."/>
            <person name="Wu W.L."/>
            <person name="Hsu J.L."/>
            <person name="Lin Y.F."/>
            <person name="Huang M.D."/>
            <person name="Li C.Y."/>
            <person name="Huang L."/>
            <person name="Wang Z.W."/>
            <person name="Zhao X."/>
            <person name="Zhong W.Y."/>
            <person name="Peng D.H."/>
            <person name="Ahmad S."/>
            <person name="Lan S."/>
            <person name="Zhang J.S."/>
            <person name="Tsai W.C."/>
            <person name="Van de Peer Y."/>
            <person name="Liu Z.J."/>
        </authorList>
    </citation>
    <scope>NUCLEOTIDE SEQUENCE</scope>
    <source>
        <strain evidence="1">CP</strain>
    </source>
</reference>
<comment type="caution">
    <text evidence="1">The sequence shown here is derived from an EMBL/GenBank/DDBJ whole genome shotgun (WGS) entry which is preliminary data.</text>
</comment>
<dbReference type="AlphaFoldDB" id="A0AAV9DBB2"/>
<name>A0AAV9DBB2_ACOCL</name>
<dbReference type="EMBL" id="JAUJYO010000014">
    <property type="protein sequence ID" value="KAK1298881.1"/>
    <property type="molecule type" value="Genomic_DNA"/>
</dbReference>
<proteinExistence type="predicted"/>
<protein>
    <submittedName>
        <fullName evidence="1">Uncharacterized protein</fullName>
    </submittedName>
</protein>